<dbReference type="Pfam" id="PF00989">
    <property type="entry name" value="PAS"/>
    <property type="match status" value="1"/>
</dbReference>
<comment type="caution">
    <text evidence="10">The sequence shown here is derived from an EMBL/GenBank/DDBJ whole genome shotgun (WGS) entry which is preliminary data.</text>
</comment>
<dbReference type="PRINTS" id="PR00344">
    <property type="entry name" value="BCTRLSENSOR"/>
</dbReference>
<keyword evidence="11" id="KW-1185">Reference proteome</keyword>
<dbReference type="CDD" id="cd00082">
    <property type="entry name" value="HisKA"/>
    <property type="match status" value="1"/>
</dbReference>
<sequence length="525" mass="59402">MSTPIQTGVDVFFLICYSALLWWLWRLSRAESRQSDVTSLQGISLTLVILSVSDVLLDTTRYGQFDSLLNTLTAGMGMVYIVGACLVALFVLLNKSDRQRSQALQDNNLLLKQEVERRQAVEKKLRQVSDSLENEVAQRTRELEDIKDRLEQEVLATEQANKRMTSIFDAAPNGMLVVNKEGVITQANSMVASIFRCAVDDLIGQSVERLVPNEIRHQHVTDRQEFQDKPSKRKMGARRDLFGARFDGSYVPLEVGLHPVALDGGTEIVAAVVDISERKAYEKRIHERNEALETSNRELQEFAFIASHDLREPLRKIISFSTLLQEGEYGEFNEEGKVFSGYIVNAAQRMRDLLTDLLAYSRVTSKANPFKRVRVNLLIAEVLDDLQLAIDEVHAQVDVAELPDAIADQVQMRQLFQNLIGNSLKYHDPDRPPRIRIAGSEDDYFVRYEVSDNGIGFNQQYSEQVFEIFKRLHDKQSFSGTGMGLAICRKIVQRHGGTIVARSKENVGTTMYIELSKQVGSHEES</sequence>
<keyword evidence="7" id="KW-0472">Membrane</keyword>
<dbReference type="InterPro" id="IPR052162">
    <property type="entry name" value="Sensor_kinase/Photoreceptor"/>
</dbReference>
<feature type="domain" description="PAS" evidence="9">
    <location>
        <begin position="160"/>
        <end position="214"/>
    </location>
</feature>
<proteinExistence type="predicted"/>
<evidence type="ECO:0000256" key="1">
    <source>
        <dbReference type="ARBA" id="ARBA00000085"/>
    </source>
</evidence>
<dbReference type="InterPro" id="IPR013767">
    <property type="entry name" value="PAS_fold"/>
</dbReference>
<evidence type="ECO:0000259" key="8">
    <source>
        <dbReference type="PROSITE" id="PS50109"/>
    </source>
</evidence>
<dbReference type="InterPro" id="IPR035965">
    <property type="entry name" value="PAS-like_dom_sf"/>
</dbReference>
<evidence type="ECO:0000313" key="10">
    <source>
        <dbReference type="EMBL" id="TDR14249.1"/>
    </source>
</evidence>
<accession>A0A4R6X8E2</accession>
<keyword evidence="5" id="KW-0418">Kinase</keyword>
<feature type="transmembrane region" description="Helical" evidence="7">
    <location>
        <begin position="6"/>
        <end position="25"/>
    </location>
</feature>
<dbReference type="EC" id="2.7.13.3" evidence="2"/>
<organism evidence="10 11">
    <name type="scientific">Marinomonas communis</name>
    <dbReference type="NCBI Taxonomy" id="28254"/>
    <lineage>
        <taxon>Bacteria</taxon>
        <taxon>Pseudomonadati</taxon>
        <taxon>Pseudomonadota</taxon>
        <taxon>Gammaproteobacteria</taxon>
        <taxon>Oceanospirillales</taxon>
        <taxon>Oceanospirillaceae</taxon>
        <taxon>Marinomonas</taxon>
    </lineage>
</organism>
<dbReference type="OrthoDB" id="9808408at2"/>
<dbReference type="CDD" id="cd00130">
    <property type="entry name" value="PAS"/>
    <property type="match status" value="1"/>
</dbReference>
<dbReference type="RefSeq" id="WP_133561745.1">
    <property type="nucleotide sequence ID" value="NZ_SNZA01000002.1"/>
</dbReference>
<dbReference type="AlphaFoldDB" id="A0A4R6X8E2"/>
<dbReference type="InterPro" id="IPR036097">
    <property type="entry name" value="HisK_dim/P_sf"/>
</dbReference>
<dbReference type="SMART" id="SM00388">
    <property type="entry name" value="HisKA"/>
    <property type="match status" value="1"/>
</dbReference>
<keyword evidence="6" id="KW-0175">Coiled coil</keyword>
<evidence type="ECO:0000313" key="11">
    <source>
        <dbReference type="Proteomes" id="UP000295729"/>
    </source>
</evidence>
<dbReference type="InterPro" id="IPR003594">
    <property type="entry name" value="HATPase_dom"/>
</dbReference>
<keyword evidence="7" id="KW-1133">Transmembrane helix</keyword>
<dbReference type="SMART" id="SM00091">
    <property type="entry name" value="PAS"/>
    <property type="match status" value="1"/>
</dbReference>
<dbReference type="PROSITE" id="PS50112">
    <property type="entry name" value="PAS"/>
    <property type="match status" value="1"/>
</dbReference>
<dbReference type="SUPFAM" id="SSF55874">
    <property type="entry name" value="ATPase domain of HSP90 chaperone/DNA topoisomerase II/histidine kinase"/>
    <property type="match status" value="1"/>
</dbReference>
<dbReference type="InterPro" id="IPR036890">
    <property type="entry name" value="HATPase_C_sf"/>
</dbReference>
<dbReference type="Gene3D" id="3.30.450.20">
    <property type="entry name" value="PAS domain"/>
    <property type="match status" value="1"/>
</dbReference>
<feature type="transmembrane region" description="Helical" evidence="7">
    <location>
        <begin position="69"/>
        <end position="93"/>
    </location>
</feature>
<dbReference type="SUPFAM" id="SSF55785">
    <property type="entry name" value="PYP-like sensor domain (PAS domain)"/>
    <property type="match status" value="1"/>
</dbReference>
<dbReference type="Pfam" id="PF00512">
    <property type="entry name" value="HisKA"/>
    <property type="match status" value="1"/>
</dbReference>
<evidence type="ECO:0000256" key="2">
    <source>
        <dbReference type="ARBA" id="ARBA00012438"/>
    </source>
</evidence>
<dbReference type="PANTHER" id="PTHR43304">
    <property type="entry name" value="PHYTOCHROME-LIKE PROTEIN CPH1"/>
    <property type="match status" value="1"/>
</dbReference>
<feature type="transmembrane region" description="Helical" evidence="7">
    <location>
        <begin position="37"/>
        <end position="57"/>
    </location>
</feature>
<dbReference type="Gene3D" id="1.10.287.130">
    <property type="match status" value="1"/>
</dbReference>
<dbReference type="Proteomes" id="UP000295729">
    <property type="component" value="Unassembled WGS sequence"/>
</dbReference>
<comment type="catalytic activity">
    <reaction evidence="1">
        <text>ATP + protein L-histidine = ADP + protein N-phospho-L-histidine.</text>
        <dbReference type="EC" id="2.7.13.3"/>
    </reaction>
</comment>
<evidence type="ECO:0000259" key="9">
    <source>
        <dbReference type="PROSITE" id="PS50112"/>
    </source>
</evidence>
<reference evidence="10 11" key="1">
    <citation type="submission" date="2019-03" db="EMBL/GenBank/DDBJ databases">
        <title>Genomic Encyclopedia of Type Strains, Phase IV (KMG-IV): sequencing the most valuable type-strain genomes for metagenomic binning, comparative biology and taxonomic classification.</title>
        <authorList>
            <person name="Goeker M."/>
        </authorList>
    </citation>
    <scope>NUCLEOTIDE SEQUENCE [LARGE SCALE GENOMIC DNA]</scope>
    <source>
        <strain evidence="10 11">DSM 5604</strain>
    </source>
</reference>
<feature type="domain" description="Histidine kinase" evidence="8">
    <location>
        <begin position="305"/>
        <end position="519"/>
    </location>
</feature>
<protein>
    <recommendedName>
        <fullName evidence="2">histidine kinase</fullName>
        <ecNumber evidence="2">2.7.13.3</ecNumber>
    </recommendedName>
</protein>
<feature type="coiled-coil region" evidence="6">
    <location>
        <begin position="111"/>
        <end position="167"/>
    </location>
</feature>
<dbReference type="Gene3D" id="3.30.565.10">
    <property type="entry name" value="Histidine kinase-like ATPase, C-terminal domain"/>
    <property type="match status" value="1"/>
</dbReference>
<dbReference type="InterPro" id="IPR000014">
    <property type="entry name" value="PAS"/>
</dbReference>
<dbReference type="GO" id="GO:0006355">
    <property type="term" value="P:regulation of DNA-templated transcription"/>
    <property type="evidence" value="ECO:0007669"/>
    <property type="project" value="InterPro"/>
</dbReference>
<dbReference type="GO" id="GO:0005886">
    <property type="term" value="C:plasma membrane"/>
    <property type="evidence" value="ECO:0007669"/>
    <property type="project" value="UniProtKB-ARBA"/>
</dbReference>
<dbReference type="GO" id="GO:0000155">
    <property type="term" value="F:phosphorelay sensor kinase activity"/>
    <property type="evidence" value="ECO:0007669"/>
    <property type="project" value="InterPro"/>
</dbReference>
<evidence type="ECO:0000256" key="6">
    <source>
        <dbReference type="SAM" id="Coils"/>
    </source>
</evidence>
<keyword evidence="7" id="KW-0812">Transmembrane</keyword>
<evidence type="ECO:0000256" key="5">
    <source>
        <dbReference type="ARBA" id="ARBA00022777"/>
    </source>
</evidence>
<dbReference type="FunFam" id="3.30.565.10:FF:000006">
    <property type="entry name" value="Sensor histidine kinase WalK"/>
    <property type="match status" value="1"/>
</dbReference>
<evidence type="ECO:0000256" key="4">
    <source>
        <dbReference type="ARBA" id="ARBA00022679"/>
    </source>
</evidence>
<dbReference type="EMBL" id="SNZA01000002">
    <property type="protein sequence ID" value="TDR14249.1"/>
    <property type="molecule type" value="Genomic_DNA"/>
</dbReference>
<dbReference type="PANTHER" id="PTHR43304:SF1">
    <property type="entry name" value="PAC DOMAIN-CONTAINING PROTEIN"/>
    <property type="match status" value="1"/>
</dbReference>
<dbReference type="InterPro" id="IPR005467">
    <property type="entry name" value="His_kinase_dom"/>
</dbReference>
<dbReference type="NCBIfam" id="TIGR00229">
    <property type="entry name" value="sensory_box"/>
    <property type="match status" value="1"/>
</dbReference>
<dbReference type="PROSITE" id="PS50109">
    <property type="entry name" value="HIS_KIN"/>
    <property type="match status" value="1"/>
</dbReference>
<dbReference type="SMART" id="SM00387">
    <property type="entry name" value="HATPase_c"/>
    <property type="match status" value="1"/>
</dbReference>
<dbReference type="Pfam" id="PF02518">
    <property type="entry name" value="HATPase_c"/>
    <property type="match status" value="1"/>
</dbReference>
<name>A0A4R6X8E2_9GAMM</name>
<dbReference type="InterPro" id="IPR003661">
    <property type="entry name" value="HisK_dim/P_dom"/>
</dbReference>
<dbReference type="SUPFAM" id="SSF47384">
    <property type="entry name" value="Homodimeric domain of signal transducing histidine kinase"/>
    <property type="match status" value="1"/>
</dbReference>
<dbReference type="InterPro" id="IPR004358">
    <property type="entry name" value="Sig_transdc_His_kin-like_C"/>
</dbReference>
<gene>
    <name evidence="10" type="ORF">C8D85_1782</name>
</gene>
<evidence type="ECO:0000256" key="7">
    <source>
        <dbReference type="SAM" id="Phobius"/>
    </source>
</evidence>
<keyword evidence="3" id="KW-0597">Phosphoprotein</keyword>
<keyword evidence="4" id="KW-0808">Transferase</keyword>
<evidence type="ECO:0000256" key="3">
    <source>
        <dbReference type="ARBA" id="ARBA00022553"/>
    </source>
</evidence>